<dbReference type="Pfam" id="PF03094">
    <property type="entry name" value="Mlo"/>
    <property type="match status" value="1"/>
</dbReference>
<comment type="similarity">
    <text evidence="2 8">Belongs to the MLO family.</text>
</comment>
<comment type="function">
    <text evidence="8">May be involved in modulation of pathogen defense and leaf cell death.</text>
</comment>
<feature type="transmembrane region" description="Helical" evidence="10">
    <location>
        <begin position="176"/>
        <end position="194"/>
    </location>
</feature>
<keyword evidence="12" id="KW-1185">Reference proteome</keyword>
<evidence type="ECO:0000256" key="10">
    <source>
        <dbReference type="SAM" id="Phobius"/>
    </source>
</evidence>
<feature type="transmembrane region" description="Helical" evidence="10">
    <location>
        <begin position="254"/>
        <end position="270"/>
    </location>
</feature>
<evidence type="ECO:0000256" key="4">
    <source>
        <dbReference type="ARBA" id="ARBA00022821"/>
    </source>
</evidence>
<dbReference type="GO" id="GO:0016020">
    <property type="term" value="C:membrane"/>
    <property type="evidence" value="ECO:0007669"/>
    <property type="project" value="UniProtKB-SubCell"/>
</dbReference>
<evidence type="ECO:0000256" key="2">
    <source>
        <dbReference type="ARBA" id="ARBA00006574"/>
    </source>
</evidence>
<dbReference type="EMBL" id="CAJGYO010000012">
    <property type="protein sequence ID" value="CAD6261700.1"/>
    <property type="molecule type" value="Genomic_DNA"/>
</dbReference>
<dbReference type="GO" id="GO:0006952">
    <property type="term" value="P:defense response"/>
    <property type="evidence" value="ECO:0007669"/>
    <property type="project" value="UniProtKB-KW"/>
</dbReference>
<accession>A0A811QXH1</accession>
<keyword evidence="6 8" id="KW-0472">Membrane</keyword>
<keyword evidence="8" id="KW-0112">Calmodulin-binding</keyword>
<evidence type="ECO:0000256" key="6">
    <source>
        <dbReference type="ARBA" id="ARBA00023136"/>
    </source>
</evidence>
<evidence type="ECO:0000256" key="7">
    <source>
        <dbReference type="ARBA" id="ARBA00023265"/>
    </source>
</evidence>
<feature type="compositionally biased region" description="Polar residues" evidence="9">
    <location>
        <begin position="432"/>
        <end position="453"/>
    </location>
</feature>
<keyword evidence="5 8" id="KW-1133">Transmembrane helix</keyword>
<feature type="compositionally biased region" description="Basic and acidic residues" evidence="9">
    <location>
        <begin position="366"/>
        <end position="378"/>
    </location>
</feature>
<comment type="caution">
    <text evidence="11">The sequence shown here is derived from an EMBL/GenBank/DDBJ whole genome shotgun (WGS) entry which is preliminary data.</text>
</comment>
<organism evidence="11 12">
    <name type="scientific">Miscanthus lutarioriparius</name>
    <dbReference type="NCBI Taxonomy" id="422564"/>
    <lineage>
        <taxon>Eukaryota</taxon>
        <taxon>Viridiplantae</taxon>
        <taxon>Streptophyta</taxon>
        <taxon>Embryophyta</taxon>
        <taxon>Tracheophyta</taxon>
        <taxon>Spermatophyta</taxon>
        <taxon>Magnoliopsida</taxon>
        <taxon>Liliopsida</taxon>
        <taxon>Poales</taxon>
        <taxon>Poaceae</taxon>
        <taxon>PACMAD clade</taxon>
        <taxon>Panicoideae</taxon>
        <taxon>Andropogonodae</taxon>
        <taxon>Andropogoneae</taxon>
        <taxon>Saccharinae</taxon>
        <taxon>Miscanthus</taxon>
    </lineage>
</organism>
<feature type="transmembrane region" description="Helical" evidence="10">
    <location>
        <begin position="200"/>
        <end position="217"/>
    </location>
</feature>
<comment type="domain">
    <text evidence="8">The C-terminus contains a calmodulin-binding domain, which binds calmodulin in a calcium-dependent fashion.</text>
</comment>
<evidence type="ECO:0000256" key="1">
    <source>
        <dbReference type="ARBA" id="ARBA00004141"/>
    </source>
</evidence>
<comment type="subcellular location">
    <subcellularLocation>
        <location evidence="1 8">Membrane</location>
        <topology evidence="1 8">Multi-pass membrane protein</topology>
    </subcellularLocation>
</comment>
<dbReference type="AlphaFoldDB" id="A0A811QXH1"/>
<dbReference type="GO" id="GO:0005516">
    <property type="term" value="F:calmodulin binding"/>
    <property type="evidence" value="ECO:0007669"/>
    <property type="project" value="UniProtKB-KW"/>
</dbReference>
<keyword evidence="7 8" id="KW-0568">Pathogenesis-related protein</keyword>
<feature type="transmembrane region" description="Helical" evidence="10">
    <location>
        <begin position="52"/>
        <end position="73"/>
    </location>
</feature>
<feature type="transmembrane region" description="Helical" evidence="10">
    <location>
        <begin position="285"/>
        <end position="306"/>
    </location>
</feature>
<evidence type="ECO:0000256" key="5">
    <source>
        <dbReference type="ARBA" id="ARBA00022989"/>
    </source>
</evidence>
<evidence type="ECO:0000256" key="8">
    <source>
        <dbReference type="RuleBase" id="RU280816"/>
    </source>
</evidence>
<dbReference type="InterPro" id="IPR004326">
    <property type="entry name" value="Mlo"/>
</dbReference>
<keyword evidence="3 8" id="KW-0812">Transmembrane</keyword>
<sequence>MRSLALTPTWSVATVLTLLVAGSLLMERSINHLSNGYELFVSHEGLEQLHRFIFVMAVTHVTYSCLTMLLAILKIHKWRKWEDEAFRDNHESFSQIAYESATRRQPALTKSYSFRSWSQNNVVMWLVCFIAQFGQSVVRADYLILRKGFIMIHNLPPTYDFHNYMIRSMEEEFEKIVGVSGLLWGFVVCFMLFNVDGSNLYFWIASLPVTLVLLVGAKLQHVIATLTAEGAKMSTYGPRIQPRDDLFWFKKPEFLLWLIHFVLFQWQFGYDSCFIKNHLLVYCRLILGFAGQFLCSYSTLPVYALVTQMGSKYKAALIPRRIRETIHGWGKATRKKRRRRRGDDSTARTETSTVCSLTDDDEDNFDDHHHHGPSDETPRAGGRPPYLKIEMHRQSGSGHGHDGPRPGPPCFHPAPMPTPGGGGGSGHAMFLQQASVPAPSSLSYRGGNVTRSASMPGFAALRMGSGTTTRMSHEEPT</sequence>
<evidence type="ECO:0000256" key="9">
    <source>
        <dbReference type="SAM" id="MobiDB-lite"/>
    </source>
</evidence>
<gene>
    <name evidence="8" type="primary">MLO</name>
    <name evidence="11" type="ORF">NCGR_LOCUS45090</name>
</gene>
<evidence type="ECO:0000313" key="11">
    <source>
        <dbReference type="EMBL" id="CAD6261700.1"/>
    </source>
</evidence>
<evidence type="ECO:0000256" key="3">
    <source>
        <dbReference type="ARBA" id="ARBA00022692"/>
    </source>
</evidence>
<dbReference type="Proteomes" id="UP000604825">
    <property type="component" value="Unassembled WGS sequence"/>
</dbReference>
<dbReference type="PANTHER" id="PTHR31942">
    <property type="entry name" value="MLO-LIKE PROTEIN 1"/>
    <property type="match status" value="1"/>
</dbReference>
<proteinExistence type="inferred from homology"/>
<protein>
    <recommendedName>
        <fullName evidence="8">MLO-like protein</fullName>
    </recommendedName>
</protein>
<dbReference type="OrthoDB" id="1388414at2759"/>
<reference evidence="11" key="1">
    <citation type="submission" date="2020-10" db="EMBL/GenBank/DDBJ databases">
        <authorList>
            <person name="Han B."/>
            <person name="Lu T."/>
            <person name="Zhao Q."/>
            <person name="Huang X."/>
            <person name="Zhao Y."/>
        </authorList>
    </citation>
    <scope>NUCLEOTIDE SEQUENCE</scope>
</reference>
<feature type="compositionally biased region" description="Pro residues" evidence="9">
    <location>
        <begin position="405"/>
        <end position="418"/>
    </location>
</feature>
<feature type="compositionally biased region" description="Basic and acidic residues" evidence="9">
    <location>
        <begin position="389"/>
        <end position="404"/>
    </location>
</feature>
<evidence type="ECO:0000313" key="12">
    <source>
        <dbReference type="Proteomes" id="UP000604825"/>
    </source>
</evidence>
<keyword evidence="4 8" id="KW-0611">Plant defense</keyword>
<dbReference type="PANTHER" id="PTHR31942:SF77">
    <property type="entry name" value="MLO-LIKE PROTEIN 14"/>
    <property type="match status" value="1"/>
</dbReference>
<name>A0A811QXH1_9POAL</name>
<feature type="region of interest" description="Disordered" evidence="9">
    <location>
        <begin position="329"/>
        <end position="477"/>
    </location>
</feature>